<feature type="transmembrane region" description="Helical" evidence="1">
    <location>
        <begin position="6"/>
        <end position="23"/>
    </location>
</feature>
<dbReference type="EMBL" id="OW152824">
    <property type="protein sequence ID" value="CAH2040655.1"/>
    <property type="molecule type" value="Genomic_DNA"/>
</dbReference>
<dbReference type="PANTHER" id="PTHR12286">
    <property type="entry name" value="SACCHAROPINE DEHYDROGENASE-LIKE OXIDOREDUCTASE"/>
    <property type="match status" value="1"/>
</dbReference>
<reference evidence="2" key="1">
    <citation type="submission" date="2022-03" db="EMBL/GenBank/DDBJ databases">
        <authorList>
            <person name="Martin H S."/>
        </authorList>
    </citation>
    <scope>NUCLEOTIDE SEQUENCE</scope>
</reference>
<name>A0ABN8HST1_9NEOP</name>
<keyword evidence="1" id="KW-1133">Transmembrane helix</keyword>
<evidence type="ECO:0000313" key="2">
    <source>
        <dbReference type="EMBL" id="CAH2040655.1"/>
    </source>
</evidence>
<feature type="non-terminal residue" evidence="2">
    <location>
        <position position="1"/>
    </location>
</feature>
<keyword evidence="1" id="KW-0472">Membrane</keyword>
<protein>
    <recommendedName>
        <fullName evidence="4">Saccharopine dehydrogenase-like C-terminal domain-containing protein</fullName>
    </recommendedName>
</protein>
<dbReference type="Proteomes" id="UP000837857">
    <property type="component" value="Chromosome 12"/>
</dbReference>
<sequence>MPLLIHIIFIVPLVFIAYYACRLRCFRNMMWKYPGFFSFGLMSHKGPSERLKNELKYTFTLIGKGSDKEAKSRTVKITGSDPAYKTTAAAALFSAVTILLERSKTPKGGVLMPECVFHDTDIVERLKSNGIHYEIVDSETSVDSTGKIVNS</sequence>
<organism evidence="2 3">
    <name type="scientific">Iphiclides podalirius</name>
    <name type="common">scarce swallowtail</name>
    <dbReference type="NCBI Taxonomy" id="110791"/>
    <lineage>
        <taxon>Eukaryota</taxon>
        <taxon>Metazoa</taxon>
        <taxon>Ecdysozoa</taxon>
        <taxon>Arthropoda</taxon>
        <taxon>Hexapoda</taxon>
        <taxon>Insecta</taxon>
        <taxon>Pterygota</taxon>
        <taxon>Neoptera</taxon>
        <taxon>Endopterygota</taxon>
        <taxon>Lepidoptera</taxon>
        <taxon>Glossata</taxon>
        <taxon>Ditrysia</taxon>
        <taxon>Papilionoidea</taxon>
        <taxon>Papilionidae</taxon>
        <taxon>Papilioninae</taxon>
        <taxon>Iphiclides</taxon>
    </lineage>
</organism>
<proteinExistence type="predicted"/>
<dbReference type="InterPro" id="IPR051276">
    <property type="entry name" value="Saccharopine_DH-like_oxidrdct"/>
</dbReference>
<evidence type="ECO:0008006" key="4">
    <source>
        <dbReference type="Google" id="ProtNLM"/>
    </source>
</evidence>
<keyword evidence="1" id="KW-0812">Transmembrane</keyword>
<evidence type="ECO:0000313" key="3">
    <source>
        <dbReference type="Proteomes" id="UP000837857"/>
    </source>
</evidence>
<keyword evidence="3" id="KW-1185">Reference proteome</keyword>
<dbReference type="PANTHER" id="PTHR12286:SF5">
    <property type="entry name" value="SACCHAROPINE DEHYDROGENASE-LIKE OXIDOREDUCTASE"/>
    <property type="match status" value="1"/>
</dbReference>
<evidence type="ECO:0000256" key="1">
    <source>
        <dbReference type="SAM" id="Phobius"/>
    </source>
</evidence>
<gene>
    <name evidence="2" type="ORF">IPOD504_LOCUS2710</name>
</gene>
<accession>A0ABN8HST1</accession>